<name>A0ABR4AWL0_9LECA</name>
<evidence type="ECO:0000256" key="2">
    <source>
        <dbReference type="SAM" id="SignalP"/>
    </source>
</evidence>
<feature type="transmembrane region" description="Helical" evidence="1">
    <location>
        <begin position="162"/>
        <end position="188"/>
    </location>
</feature>
<feature type="signal peptide" evidence="2">
    <location>
        <begin position="1"/>
        <end position="22"/>
    </location>
</feature>
<reference evidence="3 4" key="1">
    <citation type="submission" date="2024-09" db="EMBL/GenBank/DDBJ databases">
        <title>Rethinking Asexuality: The Enigmatic Case of Functional Sexual Genes in Lepraria (Stereocaulaceae).</title>
        <authorList>
            <person name="Doellman M."/>
            <person name="Sun Y."/>
            <person name="Barcenas-Pena A."/>
            <person name="Lumbsch H.T."/>
            <person name="Grewe F."/>
        </authorList>
    </citation>
    <scope>NUCLEOTIDE SEQUENCE [LARGE SCALE GENOMIC DNA]</scope>
    <source>
        <strain evidence="3 4">Grewe 0041</strain>
    </source>
</reference>
<keyword evidence="1" id="KW-1133">Transmembrane helix</keyword>
<evidence type="ECO:0000313" key="3">
    <source>
        <dbReference type="EMBL" id="KAL2050045.1"/>
    </source>
</evidence>
<organism evidence="3 4">
    <name type="scientific">Lepraria finkii</name>
    <dbReference type="NCBI Taxonomy" id="1340010"/>
    <lineage>
        <taxon>Eukaryota</taxon>
        <taxon>Fungi</taxon>
        <taxon>Dikarya</taxon>
        <taxon>Ascomycota</taxon>
        <taxon>Pezizomycotina</taxon>
        <taxon>Lecanoromycetes</taxon>
        <taxon>OSLEUM clade</taxon>
        <taxon>Lecanoromycetidae</taxon>
        <taxon>Lecanorales</taxon>
        <taxon>Lecanorineae</taxon>
        <taxon>Stereocaulaceae</taxon>
        <taxon>Lepraria</taxon>
    </lineage>
</organism>
<feature type="chain" id="PRO_5045678729" evidence="2">
    <location>
        <begin position="23"/>
        <end position="273"/>
    </location>
</feature>
<accession>A0ABR4AWL0</accession>
<evidence type="ECO:0000256" key="1">
    <source>
        <dbReference type="SAM" id="Phobius"/>
    </source>
</evidence>
<keyword evidence="1" id="KW-0812">Transmembrane</keyword>
<protein>
    <submittedName>
        <fullName evidence="3">Uncharacterized protein</fullName>
    </submittedName>
</protein>
<dbReference type="EMBL" id="JBHFEH010000053">
    <property type="protein sequence ID" value="KAL2050045.1"/>
    <property type="molecule type" value="Genomic_DNA"/>
</dbReference>
<keyword evidence="1" id="KW-0472">Membrane</keyword>
<keyword evidence="2" id="KW-0732">Signal</keyword>
<dbReference type="Proteomes" id="UP001590951">
    <property type="component" value="Unassembled WGS sequence"/>
</dbReference>
<comment type="caution">
    <text evidence="3">The sequence shown here is derived from an EMBL/GenBank/DDBJ whole genome shotgun (WGS) entry which is preliminary data.</text>
</comment>
<keyword evidence="4" id="KW-1185">Reference proteome</keyword>
<gene>
    <name evidence="3" type="ORF">ABVK25_009653</name>
</gene>
<evidence type="ECO:0000313" key="4">
    <source>
        <dbReference type="Proteomes" id="UP001590951"/>
    </source>
</evidence>
<proteinExistence type="predicted"/>
<sequence length="273" mass="30972">MWQPQNIAHILCWEQLFVVVNGVESPENTTWRFWKTREDFVQRHKLDPGVVPLIQMFSGEFIIKPLRFLRGNLLLTTMSDTPGVWEIAPFKAPPVPFGAEMHRWAHIGLQDMASKATRTASGYYARGIEQSQDLLDALRTPELLSLCRSIRRTAEGSLSVPLWIPVFMLLLLMGALCWWGVELVLTWLATSGRPGFWRPFLVLPITKPTSLNAAVAEHVEPGARESVSRSASGWPLIMMHGRLGPVLERKEDNKYVLRWGLQKENPAAKIKII</sequence>